<evidence type="ECO:0000256" key="3">
    <source>
        <dbReference type="ARBA" id="ARBA00022694"/>
    </source>
</evidence>
<feature type="domain" description="CCA-adding enzyme C-terminal" evidence="14">
    <location>
        <begin position="264"/>
        <end position="410"/>
    </location>
</feature>
<dbReference type="GO" id="GO:0005524">
    <property type="term" value="F:ATP binding"/>
    <property type="evidence" value="ECO:0007669"/>
    <property type="project" value="UniProtKB-UniRule"/>
</dbReference>
<keyword evidence="3 11" id="KW-0819">tRNA processing</keyword>
<keyword evidence="10 11" id="KW-0694">RNA-binding</keyword>
<organism evidence="15 16">
    <name type="scientific">Pilibacter termitis</name>
    <dbReference type="NCBI Taxonomy" id="263852"/>
    <lineage>
        <taxon>Bacteria</taxon>
        <taxon>Bacillati</taxon>
        <taxon>Bacillota</taxon>
        <taxon>Bacilli</taxon>
        <taxon>Lactobacillales</taxon>
        <taxon>Enterococcaceae</taxon>
        <taxon>Pilibacter</taxon>
    </lineage>
</organism>
<comment type="catalytic activity">
    <reaction evidence="11">
        <text>a tRNA with a 3' CCA end + 2 CTP + ATP = a tRNA with a 3' CCACCA end + 3 diphosphate</text>
        <dbReference type="Rhea" id="RHEA:76235"/>
        <dbReference type="Rhea" id="RHEA-COMP:10468"/>
        <dbReference type="Rhea" id="RHEA-COMP:18655"/>
        <dbReference type="ChEBI" id="CHEBI:30616"/>
        <dbReference type="ChEBI" id="CHEBI:33019"/>
        <dbReference type="ChEBI" id="CHEBI:37563"/>
        <dbReference type="ChEBI" id="CHEBI:83071"/>
        <dbReference type="ChEBI" id="CHEBI:195187"/>
    </reaction>
</comment>
<sequence>MRKPQLLKMNEGERMKFKQIPKEFMRALPVIKKIENAGFLAYFVGGSVRDALLGVEIHDVDIATSAYPEEIKQIFPKTIDVGIEHGTVLVLCEEENYEITTFRTEGTYQDYRRPDEVTFVRTLEEDLRRRDFTINALALEQTGELVDNFEGEKDLENRVIRAVGVPKERFHEDALRMMRAFRFASQLDFEIEKETLLAIEENVFLLEKISVERILAEFVKMMMSKHWKRGLRYFLETNAFLYVPALSESSREALEQFLTLEENSLQSEGQMWALLLFMLEKESDEVRRFLKKWKESNQVIKETSNILQGLRHRKNQEWSALTLYSLSEEEASFVEELLGFFSLPYDVAKSREMHKQLPIHSKADLAVTGADLLQLTEMRQGKWLGKLLDELEKNVLLGEIDNKKQELLNFSQKKLEFLS</sequence>
<evidence type="ECO:0000313" key="16">
    <source>
        <dbReference type="Proteomes" id="UP000190328"/>
    </source>
</evidence>
<feature type="domain" description="Poly A polymerase head" evidence="12">
    <location>
        <begin position="41"/>
        <end position="161"/>
    </location>
</feature>
<dbReference type="GO" id="GO:0000049">
    <property type="term" value="F:tRNA binding"/>
    <property type="evidence" value="ECO:0007669"/>
    <property type="project" value="UniProtKB-UniRule"/>
</dbReference>
<feature type="binding site" evidence="11">
    <location>
        <position position="130"/>
    </location>
    <ligand>
        <name>ATP</name>
        <dbReference type="ChEBI" id="CHEBI:30616"/>
    </ligand>
</feature>
<dbReference type="Gene3D" id="1.20.58.560">
    <property type="match status" value="1"/>
</dbReference>
<dbReference type="HAMAP" id="MF_01263">
    <property type="entry name" value="CCA_bact_type3"/>
    <property type="match status" value="1"/>
</dbReference>
<reference evidence="15 16" key="1">
    <citation type="submission" date="2017-02" db="EMBL/GenBank/DDBJ databases">
        <authorList>
            <person name="Peterson S.W."/>
        </authorList>
    </citation>
    <scope>NUCLEOTIDE SEQUENCE [LARGE SCALE GENOMIC DNA]</scope>
    <source>
        <strain evidence="15 16">ATCC BAA-1030</strain>
    </source>
</reference>
<dbReference type="Pfam" id="PF01743">
    <property type="entry name" value="PolyA_pol"/>
    <property type="match status" value="1"/>
</dbReference>
<comment type="similarity">
    <text evidence="11">Belongs to the tRNA nucleotidyltransferase/poly(A) polymerase family. Bacterial CCA-adding enzyme type 3 subfamily.</text>
</comment>
<dbReference type="EMBL" id="FUXI01000012">
    <property type="protein sequence ID" value="SJZ73004.1"/>
    <property type="molecule type" value="Genomic_DNA"/>
</dbReference>
<comment type="cofactor">
    <cofactor evidence="1 11">
        <name>Mg(2+)</name>
        <dbReference type="ChEBI" id="CHEBI:18420"/>
    </cofactor>
</comment>
<dbReference type="PANTHER" id="PTHR46173">
    <property type="entry name" value="CCA TRNA NUCLEOTIDYLTRANSFERASE 1, MITOCHONDRIAL"/>
    <property type="match status" value="1"/>
</dbReference>
<feature type="binding site" evidence="11">
    <location>
        <position position="176"/>
    </location>
    <ligand>
        <name>CTP</name>
        <dbReference type="ChEBI" id="CHEBI:37563"/>
    </ligand>
</feature>
<feature type="binding site" evidence="11">
    <location>
        <position position="173"/>
    </location>
    <ligand>
        <name>ATP</name>
        <dbReference type="ChEBI" id="CHEBI:30616"/>
    </ligand>
</feature>
<comment type="miscellaneous">
    <text evidence="11">A single active site specifically recognizes both ATP and CTP and is responsible for their addition.</text>
</comment>
<evidence type="ECO:0000256" key="1">
    <source>
        <dbReference type="ARBA" id="ARBA00001946"/>
    </source>
</evidence>
<name>A0A1T4N1K2_9ENTE</name>
<evidence type="ECO:0000259" key="12">
    <source>
        <dbReference type="Pfam" id="PF01743"/>
    </source>
</evidence>
<evidence type="ECO:0000256" key="8">
    <source>
        <dbReference type="ARBA" id="ARBA00022840"/>
    </source>
</evidence>
<feature type="binding site" evidence="11">
    <location>
        <position position="130"/>
    </location>
    <ligand>
        <name>CTP</name>
        <dbReference type="ChEBI" id="CHEBI:37563"/>
    </ligand>
</feature>
<keyword evidence="8 11" id="KW-0067">ATP-binding</keyword>
<proteinExistence type="inferred from homology"/>
<dbReference type="EC" id="2.7.7.72" evidence="11"/>
<comment type="function">
    <text evidence="11">Catalyzes the addition and repair of the essential 3'-terminal CCA sequence in tRNAs without using a nucleic acid template. Adds these three nucleotides in the order of C, C, and A to the tRNA nucleotide-73, using CTP and ATP as substrates and producing inorganic pyrophosphate. tRNA 3'-terminal CCA addition is required both for tRNA processing and repair. Also involved in tRNA surveillance by mediating tandem CCA addition to generate a CCACCA at the 3' terminus of unstable tRNAs. While stable tRNAs receive only 3'-terminal CCA, unstable tRNAs are marked with CCACCA and rapidly degraded.</text>
</comment>
<evidence type="ECO:0000259" key="14">
    <source>
        <dbReference type="Pfam" id="PF13735"/>
    </source>
</evidence>
<dbReference type="Gene3D" id="3.30.460.10">
    <property type="entry name" value="Beta Polymerase, domain 2"/>
    <property type="match status" value="1"/>
</dbReference>
<feature type="binding site" evidence="11">
    <location>
        <position position="182"/>
    </location>
    <ligand>
        <name>ATP</name>
        <dbReference type="ChEBI" id="CHEBI:30616"/>
    </ligand>
</feature>
<comment type="subunit">
    <text evidence="11">Homodimer.</text>
</comment>
<keyword evidence="4 11" id="KW-0548">Nucleotidyltransferase</keyword>
<dbReference type="PANTHER" id="PTHR46173:SF1">
    <property type="entry name" value="CCA TRNA NUCLEOTIDYLTRANSFERASE 1, MITOCHONDRIAL"/>
    <property type="match status" value="1"/>
</dbReference>
<dbReference type="GO" id="GO:0001680">
    <property type="term" value="P:tRNA 3'-terminal CCA addition"/>
    <property type="evidence" value="ECO:0007669"/>
    <property type="project" value="UniProtKB-UniRule"/>
</dbReference>
<feature type="binding site" evidence="11">
    <location>
        <position position="179"/>
    </location>
    <ligand>
        <name>ATP</name>
        <dbReference type="ChEBI" id="CHEBI:30616"/>
    </ligand>
</feature>
<dbReference type="InterPro" id="IPR002646">
    <property type="entry name" value="PolA_pol_head_dom"/>
</dbReference>
<dbReference type="InterPro" id="IPR023068">
    <property type="entry name" value="CCA-adding_enz_firmicutes"/>
</dbReference>
<dbReference type="GO" id="GO:0004810">
    <property type="term" value="F:CCA tRNA nucleotidyltransferase activity"/>
    <property type="evidence" value="ECO:0007669"/>
    <property type="project" value="UniProtKB-UniRule"/>
</dbReference>
<evidence type="ECO:0000256" key="2">
    <source>
        <dbReference type="ARBA" id="ARBA00022679"/>
    </source>
</evidence>
<feature type="binding site" evidence="11">
    <location>
        <position position="179"/>
    </location>
    <ligand>
        <name>CTP</name>
        <dbReference type="ChEBI" id="CHEBI:37563"/>
    </ligand>
</feature>
<evidence type="ECO:0000256" key="9">
    <source>
        <dbReference type="ARBA" id="ARBA00022842"/>
    </source>
</evidence>
<dbReference type="GO" id="GO:0042245">
    <property type="term" value="P:RNA repair"/>
    <property type="evidence" value="ECO:0007669"/>
    <property type="project" value="UniProtKB-KW"/>
</dbReference>
<dbReference type="CDD" id="cd05398">
    <property type="entry name" value="NT_ClassII-CCAase"/>
    <property type="match status" value="1"/>
</dbReference>
<feature type="binding site" evidence="11">
    <location>
        <position position="176"/>
    </location>
    <ligand>
        <name>ATP</name>
        <dbReference type="ChEBI" id="CHEBI:30616"/>
    </ligand>
</feature>
<evidence type="ECO:0000256" key="4">
    <source>
        <dbReference type="ARBA" id="ARBA00022695"/>
    </source>
</evidence>
<gene>
    <name evidence="11" type="primary">cca</name>
    <name evidence="15" type="ORF">SAMN02745116_01284</name>
</gene>
<dbReference type="AlphaFoldDB" id="A0A1T4N1K2"/>
<dbReference type="NCBIfam" id="NF009814">
    <property type="entry name" value="PRK13299.1"/>
    <property type="match status" value="1"/>
</dbReference>
<feature type="binding site" evidence="11">
    <location>
        <position position="182"/>
    </location>
    <ligand>
        <name>CTP</name>
        <dbReference type="ChEBI" id="CHEBI:37563"/>
    </ligand>
</feature>
<keyword evidence="16" id="KW-1185">Reference proteome</keyword>
<dbReference type="GO" id="GO:0000287">
    <property type="term" value="F:magnesium ion binding"/>
    <property type="evidence" value="ECO:0007669"/>
    <property type="project" value="UniProtKB-UniRule"/>
</dbReference>
<evidence type="ECO:0000256" key="7">
    <source>
        <dbReference type="ARBA" id="ARBA00022800"/>
    </source>
</evidence>
<comment type="catalytic activity">
    <reaction evidence="11">
        <text>a tRNA precursor + 2 CTP + ATP = a tRNA with a 3' CCA end + 3 diphosphate</text>
        <dbReference type="Rhea" id="RHEA:14433"/>
        <dbReference type="Rhea" id="RHEA-COMP:10465"/>
        <dbReference type="Rhea" id="RHEA-COMP:10468"/>
        <dbReference type="ChEBI" id="CHEBI:30616"/>
        <dbReference type="ChEBI" id="CHEBI:33019"/>
        <dbReference type="ChEBI" id="CHEBI:37563"/>
        <dbReference type="ChEBI" id="CHEBI:74896"/>
        <dbReference type="ChEBI" id="CHEBI:83071"/>
        <dbReference type="EC" id="2.7.7.72"/>
    </reaction>
</comment>
<feature type="binding site" evidence="11">
    <location>
        <position position="46"/>
    </location>
    <ligand>
        <name>ATP</name>
        <dbReference type="ChEBI" id="CHEBI:30616"/>
    </ligand>
</feature>
<dbReference type="GO" id="GO:0160016">
    <property type="term" value="F:CCACCA tRNA nucleotidyltransferase activity"/>
    <property type="evidence" value="ECO:0007669"/>
    <property type="project" value="RHEA"/>
</dbReference>
<dbReference type="InterPro" id="IPR043519">
    <property type="entry name" value="NT_sf"/>
</dbReference>
<dbReference type="Gene3D" id="1.10.246.80">
    <property type="match status" value="1"/>
</dbReference>
<feature type="binding site" evidence="11">
    <location>
        <position position="49"/>
    </location>
    <ligand>
        <name>ATP</name>
        <dbReference type="ChEBI" id="CHEBI:30616"/>
    </ligand>
</feature>
<keyword evidence="2 11" id="KW-0808">Transferase</keyword>
<dbReference type="Pfam" id="PF12627">
    <property type="entry name" value="PolyA_pol_RNAbd"/>
    <property type="match status" value="1"/>
</dbReference>
<keyword evidence="6 11" id="KW-0547">Nucleotide-binding</keyword>
<accession>A0A1T4N1K2</accession>
<dbReference type="Gene3D" id="1.10.110.30">
    <property type="match status" value="1"/>
</dbReference>
<evidence type="ECO:0000256" key="5">
    <source>
        <dbReference type="ARBA" id="ARBA00022723"/>
    </source>
</evidence>
<keyword evidence="5 11" id="KW-0479">Metal-binding</keyword>
<feature type="binding site" evidence="11">
    <location>
        <position position="46"/>
    </location>
    <ligand>
        <name>CTP</name>
        <dbReference type="ChEBI" id="CHEBI:37563"/>
    </ligand>
</feature>
<dbReference type="Proteomes" id="UP000190328">
    <property type="component" value="Unassembled WGS sequence"/>
</dbReference>
<keyword evidence="9 11" id="KW-0460">Magnesium</keyword>
<dbReference type="STRING" id="263852.SAMN02745116_01284"/>
<feature type="domain" description="tRNA nucleotidyltransferase/poly(A) polymerase RNA and SrmB- binding" evidence="13">
    <location>
        <begin position="188"/>
        <end position="246"/>
    </location>
</feature>
<protein>
    <recommendedName>
        <fullName evidence="11">CCA-adding enzyme</fullName>
        <ecNumber evidence="11">2.7.7.72</ecNumber>
    </recommendedName>
    <alternativeName>
        <fullName evidence="11">CCA tRNA nucleotidyltransferase</fullName>
    </alternativeName>
    <alternativeName>
        <fullName evidence="11">tRNA CCA-pyrophosphorylase</fullName>
    </alternativeName>
    <alternativeName>
        <fullName evidence="11">tRNA adenylyl-/cytidylyl- transferase</fullName>
    </alternativeName>
    <alternativeName>
        <fullName evidence="11">tRNA nucleotidyltransferase</fullName>
    </alternativeName>
    <alternativeName>
        <fullName evidence="11">tRNA-NT</fullName>
    </alternativeName>
</protein>
<evidence type="ECO:0000313" key="15">
    <source>
        <dbReference type="EMBL" id="SJZ73004.1"/>
    </source>
</evidence>
<feature type="binding site" evidence="11">
    <location>
        <position position="61"/>
    </location>
    <ligand>
        <name>Mg(2+)</name>
        <dbReference type="ChEBI" id="CHEBI:18420"/>
    </ligand>
</feature>
<feature type="binding site" evidence="11">
    <location>
        <position position="173"/>
    </location>
    <ligand>
        <name>CTP</name>
        <dbReference type="ChEBI" id="CHEBI:37563"/>
    </ligand>
</feature>
<keyword evidence="7 11" id="KW-0692">RNA repair</keyword>
<dbReference type="Pfam" id="PF13735">
    <property type="entry name" value="tRNA_NucTran2_2"/>
    <property type="match status" value="1"/>
</dbReference>
<evidence type="ECO:0000256" key="11">
    <source>
        <dbReference type="HAMAP-Rule" id="MF_01263"/>
    </source>
</evidence>
<evidence type="ECO:0000256" key="6">
    <source>
        <dbReference type="ARBA" id="ARBA00022741"/>
    </source>
</evidence>
<evidence type="ECO:0000256" key="10">
    <source>
        <dbReference type="ARBA" id="ARBA00022884"/>
    </source>
</evidence>
<evidence type="ECO:0000259" key="13">
    <source>
        <dbReference type="Pfam" id="PF12627"/>
    </source>
</evidence>
<dbReference type="InterPro" id="IPR032828">
    <property type="entry name" value="PolyA_RNA-bd"/>
</dbReference>
<dbReference type="InterPro" id="IPR050264">
    <property type="entry name" value="Bact_CCA-adding_enz_type3_sf"/>
</dbReference>
<feature type="binding site" evidence="11">
    <location>
        <position position="49"/>
    </location>
    <ligand>
        <name>CTP</name>
        <dbReference type="ChEBI" id="CHEBI:37563"/>
    </ligand>
</feature>
<feature type="binding site" evidence="11">
    <location>
        <position position="59"/>
    </location>
    <ligand>
        <name>Mg(2+)</name>
        <dbReference type="ChEBI" id="CHEBI:18420"/>
    </ligand>
</feature>
<dbReference type="SUPFAM" id="SSF81891">
    <property type="entry name" value="Poly A polymerase C-terminal region-like"/>
    <property type="match status" value="1"/>
</dbReference>
<dbReference type="SUPFAM" id="SSF81301">
    <property type="entry name" value="Nucleotidyltransferase"/>
    <property type="match status" value="1"/>
</dbReference>
<dbReference type="InterPro" id="IPR032810">
    <property type="entry name" value="CCA-adding_enz_C"/>
</dbReference>